<dbReference type="PANTHER" id="PTHR43918">
    <property type="entry name" value="ACETYLCHOLINESTERASE"/>
    <property type="match status" value="1"/>
</dbReference>
<protein>
    <submittedName>
        <fullName evidence="7">Acetylcholinesterase</fullName>
    </submittedName>
</protein>
<evidence type="ECO:0000313" key="7">
    <source>
        <dbReference type="WBParaSite" id="SPAL_0000327900.1"/>
    </source>
</evidence>
<dbReference type="GO" id="GO:0019695">
    <property type="term" value="P:choline metabolic process"/>
    <property type="evidence" value="ECO:0007669"/>
    <property type="project" value="TreeGrafter"/>
</dbReference>
<evidence type="ECO:0000313" key="6">
    <source>
        <dbReference type="Proteomes" id="UP000046392"/>
    </source>
</evidence>
<dbReference type="AlphaFoldDB" id="A0A0N5BB67"/>
<keyword evidence="6" id="KW-1185">Reference proteome</keyword>
<evidence type="ECO:0000256" key="2">
    <source>
        <dbReference type="ARBA" id="ARBA00022487"/>
    </source>
</evidence>
<dbReference type="GO" id="GO:0006581">
    <property type="term" value="P:acetylcholine catabolic process"/>
    <property type="evidence" value="ECO:0007669"/>
    <property type="project" value="TreeGrafter"/>
</dbReference>
<dbReference type="InterPro" id="IPR029058">
    <property type="entry name" value="AB_hydrolase_fold"/>
</dbReference>
<evidence type="ECO:0000259" key="5">
    <source>
        <dbReference type="Pfam" id="PF00135"/>
    </source>
</evidence>
<keyword evidence="3" id="KW-0378">Hydrolase</keyword>
<dbReference type="GO" id="GO:0003990">
    <property type="term" value="F:acetylcholinesterase activity"/>
    <property type="evidence" value="ECO:0007669"/>
    <property type="project" value="TreeGrafter"/>
</dbReference>
<dbReference type="GO" id="GO:0005615">
    <property type="term" value="C:extracellular space"/>
    <property type="evidence" value="ECO:0007669"/>
    <property type="project" value="TreeGrafter"/>
</dbReference>
<feature type="domain" description="Carboxylesterase type B" evidence="5">
    <location>
        <begin position="8"/>
        <end position="523"/>
    </location>
</feature>
<dbReference type="GO" id="GO:0005886">
    <property type="term" value="C:plasma membrane"/>
    <property type="evidence" value="ECO:0007669"/>
    <property type="project" value="TreeGrafter"/>
</dbReference>
<dbReference type="Gene3D" id="3.40.50.1820">
    <property type="entry name" value="alpha/beta hydrolase"/>
    <property type="match status" value="1"/>
</dbReference>
<name>A0A0N5BB67_STREA</name>
<dbReference type="InterPro" id="IPR002018">
    <property type="entry name" value="CarbesteraseB"/>
</dbReference>
<dbReference type="SUPFAM" id="SSF53474">
    <property type="entry name" value="alpha/beta-Hydrolases"/>
    <property type="match status" value="1"/>
</dbReference>
<keyword evidence="4" id="KW-1015">Disulfide bond</keyword>
<proteinExistence type="inferred from homology"/>
<reference evidence="7" key="1">
    <citation type="submission" date="2017-02" db="UniProtKB">
        <authorList>
            <consortium name="WormBaseParasite"/>
        </authorList>
    </citation>
    <scope>IDENTIFICATION</scope>
</reference>
<accession>A0A0N5BB67</accession>
<comment type="similarity">
    <text evidence="1">Belongs to the type-B carboxylesterase/lipase family.</text>
</comment>
<organism evidence="6 7">
    <name type="scientific">Strongyloides papillosus</name>
    <name type="common">Intestinal threadworm</name>
    <dbReference type="NCBI Taxonomy" id="174720"/>
    <lineage>
        <taxon>Eukaryota</taxon>
        <taxon>Metazoa</taxon>
        <taxon>Ecdysozoa</taxon>
        <taxon>Nematoda</taxon>
        <taxon>Chromadorea</taxon>
        <taxon>Rhabditida</taxon>
        <taxon>Tylenchina</taxon>
        <taxon>Panagrolaimomorpha</taxon>
        <taxon>Strongyloidoidea</taxon>
        <taxon>Strongyloididae</taxon>
        <taxon>Strongyloides</taxon>
    </lineage>
</organism>
<dbReference type="PRINTS" id="PR00878">
    <property type="entry name" value="CHOLNESTRASE"/>
</dbReference>
<dbReference type="STRING" id="174720.A0A0N5BB67"/>
<evidence type="ECO:0000256" key="3">
    <source>
        <dbReference type="ARBA" id="ARBA00022801"/>
    </source>
</evidence>
<dbReference type="PANTHER" id="PTHR43918:SF15">
    <property type="entry name" value="CARBOXYLIC ESTER HYDROLASE"/>
    <property type="match status" value="1"/>
</dbReference>
<dbReference type="Pfam" id="PF00135">
    <property type="entry name" value="COesterase"/>
    <property type="match status" value="1"/>
</dbReference>
<evidence type="ECO:0000256" key="4">
    <source>
        <dbReference type="ARBA" id="ARBA00023157"/>
    </source>
</evidence>
<dbReference type="Proteomes" id="UP000046392">
    <property type="component" value="Unplaced"/>
</dbReference>
<dbReference type="InterPro" id="IPR050654">
    <property type="entry name" value="AChE-related_enzymes"/>
</dbReference>
<dbReference type="WBParaSite" id="SPAL_0000327900.1">
    <property type="protein sequence ID" value="SPAL_0000327900.1"/>
    <property type="gene ID" value="SPAL_0000327900"/>
</dbReference>
<dbReference type="ESTHER" id="strea-a0a0n5bb67">
    <property type="family name" value="Cholinesterase-like"/>
</dbReference>
<sequence length="556" mass="64007">MGYPKHEYKTRDGKIIGRRNVKFTSVVEFLGIPFAKPPVKDLRFKPPQQLKKVVPSDPFYADKPANTCLYAYEKSFYYGFKGYDFWHPKSLQQSEDCLQLNMWIPKKHDGSVLVFIFGNGYDFGSPSLRVFNAAALAHSSGVIVVNLNYRLGVLGFGYLNGNKDMPGNMGLLDQQMGLKWVYDNIESFGGNKKKITLFGSGTGASSVTAHLFAPGSEKYFIRLIANSGTMLNTWSFQKTSMASLNLLALAKKFKCMGSDIQIIRCLREVDGRKLIVEAKLIVNPDQSPLVQPFIPVESEDNFFMGNIRKKLFKREMKKDCDVMLGVTKDEASYLMPQFLKGPNYGCNFKKDKEIESKDNMCLMNETHFNNVVKLIGFYHKYPKEDLDLLYKTYADNTVKEPRDWTKKLLSDFIFKCDVASFGMDYLSEVKGSKYYYQFNRMARVSHWPKWMGVVHGYELLYEFGYIRTHWKYYSRSVRGKEKKLAIKMMKLIGKFVKEGKLHNKWKQITSKDVPVAYLDDKYSSKKGPSSVKSALTEGCKVIRQIQIKHPNIYWKE</sequence>
<dbReference type="InterPro" id="IPR000997">
    <property type="entry name" value="Cholinesterase"/>
</dbReference>
<keyword evidence="2" id="KW-0719">Serine esterase</keyword>
<evidence type="ECO:0000256" key="1">
    <source>
        <dbReference type="ARBA" id="ARBA00005964"/>
    </source>
</evidence>